<evidence type="ECO:0000313" key="3">
    <source>
        <dbReference type="Proteomes" id="UP000190744"/>
    </source>
</evidence>
<reference evidence="3" key="1">
    <citation type="submission" date="2015-09" db="EMBL/GenBank/DDBJ databases">
        <authorList>
            <person name="Fill T.P."/>
            <person name="Baretta J.F."/>
            <person name="de Almeida L.G."/>
            <person name="Rocha M."/>
            <person name="de Souza D.H."/>
            <person name="Malavazi I."/>
            <person name="Cerdeira L.T."/>
            <person name="Hong H."/>
            <person name="Samborskyy M."/>
            <person name="de Vasconcelos A.T."/>
            <person name="Leadlay P."/>
            <person name="Rodrigues-Filho E."/>
        </authorList>
    </citation>
    <scope>NUCLEOTIDE SEQUENCE [LARGE SCALE GENOMIC DNA]</scope>
    <source>
        <strain evidence="3">LaBioMMi 136</strain>
    </source>
</reference>
<proteinExistence type="predicted"/>
<protein>
    <recommendedName>
        <fullName evidence="1">HTH OST-type domain-containing protein</fullName>
    </recommendedName>
</protein>
<dbReference type="InterPro" id="IPR025605">
    <property type="entry name" value="OST-HTH/LOTUS_dom"/>
</dbReference>
<dbReference type="AlphaFoldDB" id="A0A1S9RVP7"/>
<sequence length="262" mass="30254">MSPYHTDDESQFMEHETWEHNSDYVPTPGYCASPYAAASALSPSPYCVLENRVDPKSRPGPRPLRFLPLHKWEEGRTYDEDPPACIHYRIEWRVTVNNREVSTDTEEDVVLAPSAFWQLSLEKKLEKALRRKTSRHRRAACDKFIYTENLVHLEDLLPHANKPTGTEIHSLALQEDHQLSSQLRTTVETASDDDGWARLCKVGQLLTTQYPDFDSRTYGYSMLSDLIAASSWFETSRRSPRDGLPNEICVRDKHRKRKSFAE</sequence>
<dbReference type="Gene3D" id="3.30.420.610">
    <property type="entry name" value="LOTUS domain-like"/>
    <property type="match status" value="1"/>
</dbReference>
<dbReference type="Proteomes" id="UP000190744">
    <property type="component" value="Unassembled WGS sequence"/>
</dbReference>
<evidence type="ECO:0000259" key="1">
    <source>
        <dbReference type="PROSITE" id="PS51644"/>
    </source>
</evidence>
<dbReference type="CDD" id="cd10146">
    <property type="entry name" value="LabA_like_C"/>
    <property type="match status" value="1"/>
</dbReference>
<dbReference type="PANTHER" id="PTHR35811:SF1">
    <property type="entry name" value="HTH OST-TYPE DOMAIN-CONTAINING PROTEIN"/>
    <property type="match status" value="1"/>
</dbReference>
<gene>
    <name evidence="2" type="ORF">PEBR_07818</name>
</gene>
<dbReference type="PROSITE" id="PS51644">
    <property type="entry name" value="HTH_OST"/>
    <property type="match status" value="1"/>
</dbReference>
<name>A0A1S9RVP7_PENBI</name>
<dbReference type="PANTHER" id="PTHR35811">
    <property type="entry name" value="SLR1870 PROTEIN"/>
    <property type="match status" value="1"/>
</dbReference>
<comment type="caution">
    <text evidence="2">The sequence shown here is derived from an EMBL/GenBank/DDBJ whole genome shotgun (WGS) entry which is preliminary data.</text>
</comment>
<evidence type="ECO:0000313" key="2">
    <source>
        <dbReference type="EMBL" id="OOQ89575.1"/>
    </source>
</evidence>
<dbReference type="EMBL" id="LJBN01000106">
    <property type="protein sequence ID" value="OOQ89575.1"/>
    <property type="molecule type" value="Genomic_DNA"/>
</dbReference>
<dbReference type="InterPro" id="IPR041966">
    <property type="entry name" value="LOTUS-like"/>
</dbReference>
<feature type="domain" description="HTH OST-type" evidence="1">
    <location>
        <begin position="175"/>
        <end position="254"/>
    </location>
</feature>
<accession>A0A1S9RVP7</accession>
<organism evidence="2 3">
    <name type="scientific">Penicillium brasilianum</name>
    <dbReference type="NCBI Taxonomy" id="104259"/>
    <lineage>
        <taxon>Eukaryota</taxon>
        <taxon>Fungi</taxon>
        <taxon>Dikarya</taxon>
        <taxon>Ascomycota</taxon>
        <taxon>Pezizomycotina</taxon>
        <taxon>Eurotiomycetes</taxon>
        <taxon>Eurotiomycetidae</taxon>
        <taxon>Eurotiales</taxon>
        <taxon>Aspergillaceae</taxon>
        <taxon>Penicillium</taxon>
    </lineage>
</organism>
<dbReference type="Pfam" id="PF12872">
    <property type="entry name" value="OST-HTH"/>
    <property type="match status" value="1"/>
</dbReference>